<dbReference type="GO" id="GO:0046553">
    <property type="term" value="F:D-malate dehydrogenase (decarboxylating) (NAD+) activity"/>
    <property type="evidence" value="ECO:0007669"/>
    <property type="project" value="UniProtKB-EC"/>
</dbReference>
<dbReference type="GO" id="GO:0006099">
    <property type="term" value="P:tricarboxylic acid cycle"/>
    <property type="evidence" value="ECO:0007669"/>
    <property type="project" value="TreeGrafter"/>
</dbReference>
<gene>
    <name evidence="8" type="ordered locus">Metok_0798</name>
</gene>
<comment type="cofactor">
    <cofactor evidence="1">
        <name>Mg(2+)</name>
        <dbReference type="ChEBI" id="CHEBI:18420"/>
    </cofactor>
</comment>
<dbReference type="PANTHER" id="PTHR11835:SF34">
    <property type="entry name" value="ISOCITRATE DEHYDROGENASE [NAD] SUBUNIT ALPHA, MITOCHONDRIAL"/>
    <property type="match status" value="1"/>
</dbReference>
<dbReference type="GO" id="GO:0000287">
    <property type="term" value="F:magnesium ion binding"/>
    <property type="evidence" value="ECO:0007669"/>
    <property type="project" value="InterPro"/>
</dbReference>
<evidence type="ECO:0000256" key="5">
    <source>
        <dbReference type="ARBA" id="ARBA00023002"/>
    </source>
</evidence>
<dbReference type="PROSITE" id="PS00470">
    <property type="entry name" value="IDH_IMDH"/>
    <property type="match status" value="1"/>
</dbReference>
<keyword evidence="9" id="KW-1185">Reference proteome</keyword>
<dbReference type="InterPro" id="IPR024084">
    <property type="entry name" value="IsoPropMal-DH-like_dom"/>
</dbReference>
<sequence length="340" mass="36969">MYLKNKTVKDMYKICVIEGDGIGREVVPATVNVLKATGVDFEFVHAEAGDEVFEKTGVALPEETINTAKECDAVLFGAAGETAADVIVKLRKILNTYANVRPVKAYKGINCLKDNIDYVIVRENTEGLYKGIEAEITDGVYTATRVITREACEKIFKFAFEMAKDRKKQGKEGKVTCTHKANVLKLSDGAFKSIFYEVAKNYPEIKTNDFYIDAMNMYAVLRPETFDVVVTSNLFGDILSDGAAGTVGGLGMAPSANIGDEYGLFEPVHGSAPDIAGKGIANPTATILTGVLMLRYLGENKAADRVEKALEEVLENKLTTPDLGGTLTTFEMAEEVAKRV</sequence>
<dbReference type="GO" id="GO:0009098">
    <property type="term" value="P:L-leucine biosynthetic process"/>
    <property type="evidence" value="ECO:0007669"/>
    <property type="project" value="InterPro"/>
</dbReference>
<accession>F8AM87</accession>
<keyword evidence="6" id="KW-0520">NAD</keyword>
<protein>
    <submittedName>
        <fullName evidence="8">Isopropylmalate/isohomocitrate dehydrogenase</fullName>
        <ecNumber evidence="8">1.1.1.83</ecNumber>
    </submittedName>
</protein>
<dbReference type="Gene3D" id="3.40.718.10">
    <property type="entry name" value="Isopropylmalate Dehydrogenase"/>
    <property type="match status" value="1"/>
</dbReference>
<feature type="domain" description="Isopropylmalate dehydrogenase-like" evidence="7">
    <location>
        <begin position="13"/>
        <end position="336"/>
    </location>
</feature>
<dbReference type="HOGENOM" id="CLU_031953_0_1_2"/>
<evidence type="ECO:0000256" key="4">
    <source>
        <dbReference type="ARBA" id="ARBA00022842"/>
    </source>
</evidence>
<dbReference type="PANTHER" id="PTHR11835">
    <property type="entry name" value="DECARBOXYLATING DEHYDROGENASES-ISOCITRATE, ISOPROPYLMALATE, TARTRATE"/>
    <property type="match status" value="1"/>
</dbReference>
<reference evidence="8" key="1">
    <citation type="submission" date="2011-05" db="EMBL/GenBank/DDBJ databases">
        <title>Complete sequence of chromosome of Methanothermococcus okinawensis IH1.</title>
        <authorList>
            <consortium name="US DOE Joint Genome Institute"/>
            <person name="Lucas S."/>
            <person name="Han J."/>
            <person name="Lapidus A."/>
            <person name="Cheng J.-F."/>
            <person name="Goodwin L."/>
            <person name="Pitluck S."/>
            <person name="Peters L."/>
            <person name="Mikhailova N."/>
            <person name="Held B."/>
            <person name="Han C."/>
            <person name="Tapia R."/>
            <person name="Land M."/>
            <person name="Hauser L."/>
            <person name="Kyrpides N."/>
            <person name="Ivanova N."/>
            <person name="Pagani I."/>
            <person name="Sieprawska-Lupa M."/>
            <person name="Takai K."/>
            <person name="Miyazaki J."/>
            <person name="Whitman W."/>
            <person name="Woyke T."/>
        </authorList>
    </citation>
    <scope>NUCLEOTIDE SEQUENCE</scope>
    <source>
        <strain evidence="8">IH1</strain>
    </source>
</reference>
<dbReference type="SUPFAM" id="SSF53659">
    <property type="entry name" value="Isocitrate/Isopropylmalate dehydrogenase-like"/>
    <property type="match status" value="1"/>
</dbReference>
<evidence type="ECO:0000313" key="9">
    <source>
        <dbReference type="Proteomes" id="UP000009296"/>
    </source>
</evidence>
<dbReference type="InterPro" id="IPR019818">
    <property type="entry name" value="IsoCit/isopropylmalate_DH_CS"/>
</dbReference>
<dbReference type="GO" id="GO:0006102">
    <property type="term" value="P:isocitrate metabolic process"/>
    <property type="evidence" value="ECO:0007669"/>
    <property type="project" value="TreeGrafter"/>
</dbReference>
<dbReference type="AlphaFoldDB" id="F8AM87"/>
<dbReference type="GO" id="GO:0019298">
    <property type="term" value="P:coenzyme B biosynthetic process"/>
    <property type="evidence" value="ECO:0007669"/>
    <property type="project" value="UniProtKB-ARBA"/>
</dbReference>
<proteinExistence type="inferred from homology"/>
<evidence type="ECO:0000256" key="2">
    <source>
        <dbReference type="ARBA" id="ARBA00007769"/>
    </source>
</evidence>
<dbReference type="KEGG" id="mok:Metok_0798"/>
<keyword evidence="3" id="KW-0479">Metal-binding</keyword>
<dbReference type="FunFam" id="3.40.718.10:FF:000019">
    <property type="entry name" value="Homoisocitrate dehydrogenase"/>
    <property type="match status" value="1"/>
</dbReference>
<dbReference type="Pfam" id="PF00180">
    <property type="entry name" value="Iso_dh"/>
    <property type="match status" value="1"/>
</dbReference>
<dbReference type="SMART" id="SM01329">
    <property type="entry name" value="Iso_dh"/>
    <property type="match status" value="1"/>
</dbReference>
<dbReference type="GO" id="GO:0051287">
    <property type="term" value="F:NAD binding"/>
    <property type="evidence" value="ECO:0007669"/>
    <property type="project" value="InterPro"/>
</dbReference>
<dbReference type="GO" id="GO:0004449">
    <property type="term" value="F:isocitrate dehydrogenase (NAD+) activity"/>
    <property type="evidence" value="ECO:0007669"/>
    <property type="project" value="TreeGrafter"/>
</dbReference>
<evidence type="ECO:0000259" key="7">
    <source>
        <dbReference type="SMART" id="SM01329"/>
    </source>
</evidence>
<dbReference type="eggNOG" id="arCOG01163">
    <property type="taxonomic scope" value="Archaea"/>
</dbReference>
<comment type="similarity">
    <text evidence="2">Belongs to the isocitrate and isopropylmalate dehydrogenases family.</text>
</comment>
<evidence type="ECO:0000313" key="8">
    <source>
        <dbReference type="EMBL" id="AEH06775.1"/>
    </source>
</evidence>
<organism evidence="8 9">
    <name type="scientific">Methanothermococcus okinawensis (strain DSM 14208 / JCM 11175 / IH1)</name>
    <dbReference type="NCBI Taxonomy" id="647113"/>
    <lineage>
        <taxon>Archaea</taxon>
        <taxon>Methanobacteriati</taxon>
        <taxon>Methanobacteriota</taxon>
        <taxon>Methanomada group</taxon>
        <taxon>Methanococci</taxon>
        <taxon>Methanococcales</taxon>
        <taxon>Methanococcaceae</taxon>
        <taxon>Methanothermococcus</taxon>
    </lineage>
</organism>
<dbReference type="GO" id="GO:0003862">
    <property type="term" value="F:3-isopropylmalate dehydrogenase activity"/>
    <property type="evidence" value="ECO:0007669"/>
    <property type="project" value="InterPro"/>
</dbReference>
<keyword evidence="5 8" id="KW-0560">Oxidoreductase</keyword>
<dbReference type="STRING" id="647113.Metok_0798"/>
<dbReference type="Proteomes" id="UP000009296">
    <property type="component" value="Chromosome"/>
</dbReference>
<name>F8AM87_METOI</name>
<dbReference type="EMBL" id="CP002792">
    <property type="protein sequence ID" value="AEH06775.1"/>
    <property type="molecule type" value="Genomic_DNA"/>
</dbReference>
<dbReference type="InterPro" id="IPR011828">
    <property type="entry name" value="LEU3_arc"/>
</dbReference>
<dbReference type="NCBIfam" id="TIGR02088">
    <property type="entry name" value="LEU3_arch"/>
    <property type="match status" value="1"/>
</dbReference>
<dbReference type="EC" id="1.1.1.83" evidence="8"/>
<evidence type="ECO:0000256" key="3">
    <source>
        <dbReference type="ARBA" id="ARBA00022723"/>
    </source>
</evidence>
<evidence type="ECO:0000256" key="1">
    <source>
        <dbReference type="ARBA" id="ARBA00001946"/>
    </source>
</evidence>
<evidence type="ECO:0000256" key="6">
    <source>
        <dbReference type="ARBA" id="ARBA00023027"/>
    </source>
</evidence>
<keyword evidence="4" id="KW-0460">Magnesium</keyword>